<comment type="caution">
    <text evidence="1">The sequence shown here is derived from an EMBL/GenBank/DDBJ whole genome shotgun (WGS) entry which is preliminary data.</text>
</comment>
<sequence length="49" mass="5664">MIPKIVIIVRIILTEENVFFLIGDENFILVFAYQNKVIITVKTPMIAEI</sequence>
<gene>
    <name evidence="1" type="ORF">S01H4_12005</name>
</gene>
<protein>
    <submittedName>
        <fullName evidence="1">Uncharacterized protein</fullName>
    </submittedName>
</protein>
<name>X1AI28_9ZZZZ</name>
<organism evidence="1">
    <name type="scientific">marine sediment metagenome</name>
    <dbReference type="NCBI Taxonomy" id="412755"/>
    <lineage>
        <taxon>unclassified sequences</taxon>
        <taxon>metagenomes</taxon>
        <taxon>ecological metagenomes</taxon>
    </lineage>
</organism>
<reference evidence="1" key="1">
    <citation type="journal article" date="2014" name="Front. Microbiol.">
        <title>High frequency of phylogenetically diverse reductive dehalogenase-homologous genes in deep subseafloor sedimentary metagenomes.</title>
        <authorList>
            <person name="Kawai M."/>
            <person name="Futagami T."/>
            <person name="Toyoda A."/>
            <person name="Takaki Y."/>
            <person name="Nishi S."/>
            <person name="Hori S."/>
            <person name="Arai W."/>
            <person name="Tsubouchi T."/>
            <person name="Morono Y."/>
            <person name="Uchiyama I."/>
            <person name="Ito T."/>
            <person name="Fujiyama A."/>
            <person name="Inagaki F."/>
            <person name="Takami H."/>
        </authorList>
    </citation>
    <scope>NUCLEOTIDE SEQUENCE</scope>
    <source>
        <strain evidence="1">Expedition CK06-06</strain>
    </source>
</reference>
<evidence type="ECO:0000313" key="1">
    <source>
        <dbReference type="EMBL" id="GAG59661.1"/>
    </source>
</evidence>
<dbReference type="AlphaFoldDB" id="X1AI28"/>
<proteinExistence type="predicted"/>
<dbReference type="EMBL" id="BART01005002">
    <property type="protein sequence ID" value="GAG59661.1"/>
    <property type="molecule type" value="Genomic_DNA"/>
</dbReference>
<accession>X1AI28</accession>